<evidence type="ECO:0000256" key="2">
    <source>
        <dbReference type="ARBA" id="ARBA00022829"/>
    </source>
</evidence>
<keyword evidence="2" id="KW-0159">Chromosome partition</keyword>
<dbReference type="GO" id="GO:0003677">
    <property type="term" value="F:DNA binding"/>
    <property type="evidence" value="ECO:0007669"/>
    <property type="project" value="UniProtKB-KW"/>
</dbReference>
<evidence type="ECO:0000256" key="4">
    <source>
        <dbReference type="SAM" id="MobiDB-lite"/>
    </source>
</evidence>
<dbReference type="EMBL" id="CP059833">
    <property type="protein sequence ID" value="QMV84278.1"/>
    <property type="molecule type" value="Genomic_DNA"/>
</dbReference>
<organism evidence="6 7">
    <name type="scientific">Corynebacterium hindlerae</name>
    <dbReference type="NCBI Taxonomy" id="699041"/>
    <lineage>
        <taxon>Bacteria</taxon>
        <taxon>Bacillati</taxon>
        <taxon>Actinomycetota</taxon>
        <taxon>Actinomycetes</taxon>
        <taxon>Mycobacteriales</taxon>
        <taxon>Corynebacteriaceae</taxon>
        <taxon>Corynebacterium</taxon>
    </lineage>
</organism>
<dbReference type="FunFam" id="3.90.1530.30:FF:000001">
    <property type="entry name" value="Chromosome partitioning protein ParB"/>
    <property type="match status" value="1"/>
</dbReference>
<dbReference type="InterPro" id="IPR004437">
    <property type="entry name" value="ParB/RepB/Spo0J"/>
</dbReference>
<name>A0A7G5FCD7_9CORY</name>
<evidence type="ECO:0000256" key="3">
    <source>
        <dbReference type="ARBA" id="ARBA00023125"/>
    </source>
</evidence>
<dbReference type="AlphaFoldDB" id="A0A7G5FCD7"/>
<evidence type="ECO:0000259" key="5">
    <source>
        <dbReference type="SMART" id="SM00470"/>
    </source>
</evidence>
<gene>
    <name evidence="6" type="ORF">HW450_07780</name>
</gene>
<dbReference type="InterPro" id="IPR036086">
    <property type="entry name" value="ParB/Sulfiredoxin_sf"/>
</dbReference>
<keyword evidence="3" id="KW-0238">DNA-binding</keyword>
<dbReference type="GO" id="GO:0007059">
    <property type="term" value="P:chromosome segregation"/>
    <property type="evidence" value="ECO:0007669"/>
    <property type="project" value="UniProtKB-KW"/>
</dbReference>
<evidence type="ECO:0000313" key="6">
    <source>
        <dbReference type="EMBL" id="QMV84278.1"/>
    </source>
</evidence>
<dbReference type="InterPro" id="IPR003115">
    <property type="entry name" value="ParB_N"/>
</dbReference>
<dbReference type="Pfam" id="PF02195">
    <property type="entry name" value="ParB_N"/>
    <property type="match status" value="1"/>
</dbReference>
<feature type="region of interest" description="Disordered" evidence="4">
    <location>
        <begin position="1"/>
        <end position="59"/>
    </location>
</feature>
<evidence type="ECO:0000313" key="7">
    <source>
        <dbReference type="Proteomes" id="UP000515570"/>
    </source>
</evidence>
<sequence>MANETRKGGLGRGLAALIPSTPEEKPRLTSSAADIILGNGSTPAQQAGQQQATSETSFGATYREIPLRDIRPNPRQPRQVFDPEALAELVHSIKEFGLMQPIVVREKDSGYEIIMGERRWRAAGKAGLHKIPAIVRETDDGEMLRDALLENIHRAQLNPLEEAAAYQQLLEEFGVTQAELAARIGRSRPLITNMIRLLALPVDVQRKVAAGVLSAGHARALLGLKAGAQAQSELATRIVAEGLSVRATEEAVTLLNRGEEPAPKQRTKAPAPAFATEAADRLGDRFDTKVSVSVGKRKGKIVLEFGDRDDFDRIMGLLEG</sequence>
<accession>A0A7G5FCD7</accession>
<dbReference type="Proteomes" id="UP000515570">
    <property type="component" value="Chromosome"/>
</dbReference>
<dbReference type="Pfam" id="PF23552">
    <property type="entry name" value="ParB_C"/>
    <property type="match status" value="1"/>
</dbReference>
<reference evidence="6 7" key="1">
    <citation type="submission" date="2020-07" db="EMBL/GenBank/DDBJ databases">
        <title>non toxigenic Corynebacterium sp. nov from a clinical source.</title>
        <authorList>
            <person name="Bernier A.-M."/>
            <person name="Bernard K."/>
        </authorList>
    </citation>
    <scope>NUCLEOTIDE SEQUENCE [LARGE SCALE GENOMIC DNA]</scope>
    <source>
        <strain evidence="7">NML 93-0612</strain>
    </source>
</reference>
<dbReference type="CDD" id="cd16393">
    <property type="entry name" value="SPO0J_N"/>
    <property type="match status" value="1"/>
</dbReference>
<dbReference type="SMART" id="SM00470">
    <property type="entry name" value="ParB"/>
    <property type="match status" value="1"/>
</dbReference>
<dbReference type="PANTHER" id="PTHR33375:SF1">
    <property type="entry name" value="CHROMOSOME-PARTITIONING PROTEIN PARB-RELATED"/>
    <property type="match status" value="1"/>
</dbReference>
<dbReference type="SUPFAM" id="SSF110849">
    <property type="entry name" value="ParB/Sulfiredoxin"/>
    <property type="match status" value="1"/>
</dbReference>
<dbReference type="InterPro" id="IPR050336">
    <property type="entry name" value="Chromosome_partition/occlusion"/>
</dbReference>
<dbReference type="PANTHER" id="PTHR33375">
    <property type="entry name" value="CHROMOSOME-PARTITIONING PROTEIN PARB-RELATED"/>
    <property type="match status" value="1"/>
</dbReference>
<dbReference type="Gene3D" id="3.90.1530.30">
    <property type="match status" value="1"/>
</dbReference>
<comment type="similarity">
    <text evidence="1">Belongs to the ParB family.</text>
</comment>
<dbReference type="Gene3D" id="1.10.10.2830">
    <property type="match status" value="1"/>
</dbReference>
<dbReference type="Pfam" id="PF17762">
    <property type="entry name" value="HTH_ParB"/>
    <property type="match status" value="1"/>
</dbReference>
<proteinExistence type="inferred from homology"/>
<protein>
    <submittedName>
        <fullName evidence="6">ParB/RepB/Spo0J family partition protein</fullName>
    </submittedName>
</protein>
<dbReference type="InterPro" id="IPR057240">
    <property type="entry name" value="ParB_dimer_C"/>
</dbReference>
<dbReference type="RefSeq" id="WP_182385087.1">
    <property type="nucleotide sequence ID" value="NZ_CP059833.1"/>
</dbReference>
<keyword evidence="7" id="KW-1185">Reference proteome</keyword>
<dbReference type="NCBIfam" id="TIGR00180">
    <property type="entry name" value="parB_part"/>
    <property type="match status" value="1"/>
</dbReference>
<feature type="domain" description="ParB-like N-terminal" evidence="5">
    <location>
        <begin position="63"/>
        <end position="152"/>
    </location>
</feature>
<dbReference type="FunFam" id="1.10.10.2830:FF:000001">
    <property type="entry name" value="Chromosome partitioning protein ParB"/>
    <property type="match status" value="1"/>
</dbReference>
<evidence type="ECO:0000256" key="1">
    <source>
        <dbReference type="ARBA" id="ARBA00006295"/>
    </source>
</evidence>
<dbReference type="GO" id="GO:0005694">
    <property type="term" value="C:chromosome"/>
    <property type="evidence" value="ECO:0007669"/>
    <property type="project" value="TreeGrafter"/>
</dbReference>
<dbReference type="GO" id="GO:0045881">
    <property type="term" value="P:positive regulation of sporulation resulting in formation of a cellular spore"/>
    <property type="evidence" value="ECO:0007669"/>
    <property type="project" value="TreeGrafter"/>
</dbReference>
<dbReference type="InterPro" id="IPR041468">
    <property type="entry name" value="HTH_ParB/Spo0J"/>
</dbReference>